<name>A0AAW0V3W3_SCYPA</name>
<evidence type="ECO:0000256" key="4">
    <source>
        <dbReference type="ARBA" id="ARBA00022729"/>
    </source>
</evidence>
<keyword evidence="5" id="KW-0325">Glycoprotein</keyword>
<evidence type="ECO:0000313" key="7">
    <source>
        <dbReference type="EMBL" id="KAK8406900.1"/>
    </source>
</evidence>
<accession>A0AAW0V3W3</accession>
<comment type="similarity">
    <text evidence="2">Belongs to the GILT family.</text>
</comment>
<comment type="subcellular location">
    <subcellularLocation>
        <location evidence="1">Secreted</location>
    </subcellularLocation>
</comment>
<feature type="region of interest" description="Disordered" evidence="6">
    <location>
        <begin position="20"/>
        <end position="41"/>
    </location>
</feature>
<evidence type="ECO:0000313" key="8">
    <source>
        <dbReference type="Proteomes" id="UP001487740"/>
    </source>
</evidence>
<dbReference type="EMBL" id="JARAKH010000002">
    <property type="protein sequence ID" value="KAK8406900.1"/>
    <property type="molecule type" value="Genomic_DNA"/>
</dbReference>
<keyword evidence="3" id="KW-0964">Secreted</keyword>
<evidence type="ECO:0000256" key="6">
    <source>
        <dbReference type="SAM" id="MobiDB-lite"/>
    </source>
</evidence>
<reference evidence="7 8" key="1">
    <citation type="submission" date="2023-03" db="EMBL/GenBank/DDBJ databases">
        <title>High-quality genome of Scylla paramamosain provides insights in environmental adaptation.</title>
        <authorList>
            <person name="Zhang L."/>
        </authorList>
    </citation>
    <scope>NUCLEOTIDE SEQUENCE [LARGE SCALE GENOMIC DNA]</scope>
    <source>
        <strain evidence="7">LZ_2023a</strain>
        <tissue evidence="7">Muscle</tissue>
    </source>
</reference>
<dbReference type="GO" id="GO:0005576">
    <property type="term" value="C:extracellular region"/>
    <property type="evidence" value="ECO:0007669"/>
    <property type="project" value="UniProtKB-SubCell"/>
</dbReference>
<dbReference type="GO" id="GO:0016671">
    <property type="term" value="F:oxidoreductase activity, acting on a sulfur group of donors, disulfide as acceptor"/>
    <property type="evidence" value="ECO:0007669"/>
    <property type="project" value="InterPro"/>
</dbReference>
<evidence type="ECO:0000256" key="5">
    <source>
        <dbReference type="ARBA" id="ARBA00023180"/>
    </source>
</evidence>
<protein>
    <submittedName>
        <fullName evidence="7">Uncharacterized protein</fullName>
    </submittedName>
</protein>
<dbReference type="Proteomes" id="UP001487740">
    <property type="component" value="Unassembled WGS sequence"/>
</dbReference>
<dbReference type="PANTHER" id="PTHR13234:SF8">
    <property type="entry name" value="GAMMA-INTERFERON-INDUCIBLE LYSOSOMAL THIOL REDUCTASE"/>
    <property type="match status" value="1"/>
</dbReference>
<evidence type="ECO:0000256" key="3">
    <source>
        <dbReference type="ARBA" id="ARBA00022525"/>
    </source>
</evidence>
<dbReference type="AlphaFoldDB" id="A0AAW0V3W3"/>
<evidence type="ECO:0000256" key="2">
    <source>
        <dbReference type="ARBA" id="ARBA00005679"/>
    </source>
</evidence>
<proteinExistence type="inferred from homology"/>
<sequence>MPNYIPSPCCQFQPLPYPLPQPQPYPTPQPEPYPLPQPLPYPLPQPITYPTPQPLPYPTPQPLPYPPPQPIPYPVSRCPLETNCNIYPSPVCCQFQSQPQPQPIIDTLAPPPATWIPPYMPPKTKAGSTTMDETAFENITDPVMVVVAPPEPVQPWYPPPRSFGCGMYKPCGRCPPPPPVPLPCPYQANRRVRRRAQRRCLVDGHCPEGSSCCRSGCSVGGSVCVPSAQSPSPGQRPNAVKVSVVMTSASSQALWFLKTQMAPFVHALPHLLDLELIPYGSVTEDGECQFGLGDCMGNWMVLCAGQHLFNTTAAHLAFTTCLMDHTVVLQDDNFTAIMDAAVQCAVDFPDKIVDLYNCGVSEEGYQLFKDAGQRQQELAAVVTEVPLVALNEVAVVMHGSQMGQFPELLCRELQEESSAQEYCRLIQASQREVNSRE</sequence>
<dbReference type="Pfam" id="PF03227">
    <property type="entry name" value="GILT"/>
    <property type="match status" value="1"/>
</dbReference>
<evidence type="ECO:0000256" key="1">
    <source>
        <dbReference type="ARBA" id="ARBA00004613"/>
    </source>
</evidence>
<gene>
    <name evidence="7" type="ORF">O3P69_007455</name>
</gene>
<dbReference type="PANTHER" id="PTHR13234">
    <property type="entry name" value="GAMMA-INTERFERON INDUCIBLE LYSOSOMAL THIOL REDUCTASE GILT"/>
    <property type="match status" value="1"/>
</dbReference>
<organism evidence="7 8">
    <name type="scientific">Scylla paramamosain</name>
    <name type="common">Mud crab</name>
    <dbReference type="NCBI Taxonomy" id="85552"/>
    <lineage>
        <taxon>Eukaryota</taxon>
        <taxon>Metazoa</taxon>
        <taxon>Ecdysozoa</taxon>
        <taxon>Arthropoda</taxon>
        <taxon>Crustacea</taxon>
        <taxon>Multicrustacea</taxon>
        <taxon>Malacostraca</taxon>
        <taxon>Eumalacostraca</taxon>
        <taxon>Eucarida</taxon>
        <taxon>Decapoda</taxon>
        <taxon>Pleocyemata</taxon>
        <taxon>Brachyura</taxon>
        <taxon>Eubrachyura</taxon>
        <taxon>Portunoidea</taxon>
        <taxon>Portunidae</taxon>
        <taxon>Portuninae</taxon>
        <taxon>Scylla</taxon>
    </lineage>
</organism>
<keyword evidence="8" id="KW-1185">Reference proteome</keyword>
<comment type="caution">
    <text evidence="7">The sequence shown here is derived from an EMBL/GenBank/DDBJ whole genome shotgun (WGS) entry which is preliminary data.</text>
</comment>
<dbReference type="InterPro" id="IPR004911">
    <property type="entry name" value="Interferon-induced_GILT"/>
</dbReference>
<keyword evidence="4" id="KW-0732">Signal</keyword>